<evidence type="ECO:0000256" key="1">
    <source>
        <dbReference type="SAM" id="SignalP"/>
    </source>
</evidence>
<feature type="chain" id="PRO_5022143002" description="Heavy-metal-associated domain-containing protein" evidence="1">
    <location>
        <begin position="23"/>
        <end position="118"/>
    </location>
</feature>
<comment type="caution">
    <text evidence="2">The sequence shown here is derived from an EMBL/GenBank/DDBJ whole genome shotgun (WGS) entry which is preliminary data.</text>
</comment>
<dbReference type="RefSeq" id="WP_144334629.1">
    <property type="nucleotide sequence ID" value="NZ_VLPL01000012.1"/>
</dbReference>
<name>A0A556MGS2_9FLAO</name>
<evidence type="ECO:0000313" key="3">
    <source>
        <dbReference type="Proteomes" id="UP000316008"/>
    </source>
</evidence>
<evidence type="ECO:0000313" key="2">
    <source>
        <dbReference type="EMBL" id="TSJ39090.1"/>
    </source>
</evidence>
<dbReference type="Proteomes" id="UP000316008">
    <property type="component" value="Unassembled WGS sequence"/>
</dbReference>
<feature type="signal peptide" evidence="1">
    <location>
        <begin position="1"/>
        <end position="22"/>
    </location>
</feature>
<sequence>MIKLLLAILAFTTIGFSAYSQQSDLDGSKRYIKIIIDSEVSSEAQSEITNAFKQIPGVKTSRMDNTTHIFLGIYEPNENLLEQTFTNWFTNHGYEIACYYDAVYTEGAMINLSKNNCR</sequence>
<proteinExistence type="predicted"/>
<dbReference type="EMBL" id="VLPL01000012">
    <property type="protein sequence ID" value="TSJ39090.1"/>
    <property type="molecule type" value="Genomic_DNA"/>
</dbReference>
<organism evidence="2 3">
    <name type="scientific">Fluviicola chungangensis</name>
    <dbReference type="NCBI Taxonomy" id="2597671"/>
    <lineage>
        <taxon>Bacteria</taxon>
        <taxon>Pseudomonadati</taxon>
        <taxon>Bacteroidota</taxon>
        <taxon>Flavobacteriia</taxon>
        <taxon>Flavobacteriales</taxon>
        <taxon>Crocinitomicaceae</taxon>
        <taxon>Fluviicola</taxon>
    </lineage>
</organism>
<gene>
    <name evidence="2" type="ORF">FO442_18120</name>
</gene>
<evidence type="ECO:0008006" key="4">
    <source>
        <dbReference type="Google" id="ProtNLM"/>
    </source>
</evidence>
<protein>
    <recommendedName>
        <fullName evidence="4">Heavy-metal-associated domain-containing protein</fullName>
    </recommendedName>
</protein>
<accession>A0A556MGS2</accession>
<dbReference type="AlphaFoldDB" id="A0A556MGS2"/>
<keyword evidence="3" id="KW-1185">Reference proteome</keyword>
<keyword evidence="1" id="KW-0732">Signal</keyword>
<reference evidence="2 3" key="1">
    <citation type="submission" date="2019-07" db="EMBL/GenBank/DDBJ databases">
        <authorList>
            <person name="Huq M.A."/>
        </authorList>
    </citation>
    <scope>NUCLEOTIDE SEQUENCE [LARGE SCALE GENOMIC DNA]</scope>
    <source>
        <strain evidence="2 3">MAH-3</strain>
    </source>
</reference>